<reference evidence="4" key="1">
    <citation type="submission" date="2009-10" db="EMBL/GenBank/DDBJ databases">
        <title>Complete sequence of chromosome of Methanocaldococcus vulcanius M7.</title>
        <authorList>
            <consortium name="US DOE Joint Genome Institute"/>
            <person name="Lucas S."/>
            <person name="Copeland A."/>
            <person name="Lapidus A."/>
            <person name="Glavina del Rio T."/>
            <person name="Dalin E."/>
            <person name="Tice H."/>
            <person name="Bruce D."/>
            <person name="Goodwin L."/>
            <person name="Pitluck S."/>
            <person name="Lcollab F.I."/>
            <person name="Brettin T."/>
            <person name="Detter J.C."/>
            <person name="Han C."/>
            <person name="Tapia R."/>
            <person name="Kuske C.R."/>
            <person name="Schmutz J."/>
            <person name="Larimer F."/>
            <person name="Land M."/>
            <person name="Hauser L."/>
            <person name="Kyrpides N."/>
            <person name="Ovchinikova G."/>
            <person name="Sieprawska-Lupa M."/>
            <person name="Whitman W.B."/>
            <person name="Woyke T."/>
        </authorList>
    </citation>
    <scope>NUCLEOTIDE SEQUENCE [LARGE SCALE GENOMIC DNA]</scope>
    <source>
        <strain evidence="4">M7</strain>
    </source>
</reference>
<dbReference type="GO" id="GO:0008713">
    <property type="term" value="F:ADP-heptose-lipopolysaccharide heptosyltransferase activity"/>
    <property type="evidence" value="ECO:0007669"/>
    <property type="project" value="TreeGrafter"/>
</dbReference>
<name>C9RED8_METVM</name>
<dbReference type="RefSeq" id="WP_012819486.1">
    <property type="nucleotide sequence ID" value="NC_013407.1"/>
</dbReference>
<keyword evidence="5" id="KW-1185">Reference proteome</keyword>
<dbReference type="GeneID" id="8512397"/>
<dbReference type="Proteomes" id="UP000002063">
    <property type="component" value="Chromosome"/>
</dbReference>
<sequence>MIKIEKIRHRYIAGWIINNKYYYRVVNKNLALLFYFLDIFLNSIFKKRIFPKEVRNILIIRLEHIGDVILTTSFFRELKRNYPNAKITVLCRELTKNLFKMIPWIDEVLVLNTPWLSRNDSKGYFNVLKFIINNYKKYDLVFDLHPDPRNLVIARFVGKYTIAYGIKGFRFLIDKEIFWDFGKVEHIVDRYLNILEELGLNIEKKELEIKLDERIISNVKRKLKEEFNLDFNIDTSDKRDNTKIVLIHPISGREEKNISWEEWETIIKNLLAEKDTLIFIGGAKNEKPIIDKNLGHLIDNKRVFNIAGFFNLLEYIHFINLVDFIYSVDTFVVHVASALKKKIKTFYIATNENEWGYYGKN</sequence>
<dbReference type="GO" id="GO:0005829">
    <property type="term" value="C:cytosol"/>
    <property type="evidence" value="ECO:0007669"/>
    <property type="project" value="TreeGrafter"/>
</dbReference>
<dbReference type="AlphaFoldDB" id="C9RED8"/>
<feature type="transmembrane region" description="Helical" evidence="3">
    <location>
        <begin position="21"/>
        <end position="41"/>
    </location>
</feature>
<dbReference type="SUPFAM" id="SSF53756">
    <property type="entry name" value="UDP-Glycosyltransferase/glycogen phosphorylase"/>
    <property type="match status" value="1"/>
</dbReference>
<gene>
    <name evidence="4" type="ordered locus">Metvu_0071</name>
</gene>
<dbReference type="Pfam" id="PF01075">
    <property type="entry name" value="Glyco_transf_9"/>
    <property type="match status" value="1"/>
</dbReference>
<dbReference type="Gene3D" id="3.40.50.2000">
    <property type="entry name" value="Glycogen Phosphorylase B"/>
    <property type="match status" value="2"/>
</dbReference>
<evidence type="ECO:0000256" key="1">
    <source>
        <dbReference type="ARBA" id="ARBA00022676"/>
    </source>
</evidence>
<dbReference type="STRING" id="579137.Metvu_0071"/>
<dbReference type="CDD" id="cd03789">
    <property type="entry name" value="GT9_LPS_heptosyltransferase"/>
    <property type="match status" value="1"/>
</dbReference>
<proteinExistence type="predicted"/>
<evidence type="ECO:0000256" key="2">
    <source>
        <dbReference type="ARBA" id="ARBA00022679"/>
    </source>
</evidence>
<dbReference type="PANTHER" id="PTHR30160">
    <property type="entry name" value="TETRAACYLDISACCHARIDE 4'-KINASE-RELATED"/>
    <property type="match status" value="1"/>
</dbReference>
<keyword evidence="1" id="KW-0328">Glycosyltransferase</keyword>
<dbReference type="CAZy" id="GT9">
    <property type="family name" value="Glycosyltransferase Family 9"/>
</dbReference>
<dbReference type="eggNOG" id="arCOG09624">
    <property type="taxonomic scope" value="Archaea"/>
</dbReference>
<evidence type="ECO:0000313" key="5">
    <source>
        <dbReference type="Proteomes" id="UP000002063"/>
    </source>
</evidence>
<dbReference type="EMBL" id="CP001787">
    <property type="protein sequence ID" value="ACX71940.1"/>
    <property type="molecule type" value="Genomic_DNA"/>
</dbReference>
<dbReference type="InterPro" id="IPR051199">
    <property type="entry name" value="LPS_LOS_Heptosyltrfase"/>
</dbReference>
<keyword evidence="3" id="KW-1133">Transmembrane helix</keyword>
<organism evidence="4 5">
    <name type="scientific">Methanocaldococcus vulcanius (strain ATCC 700851 / DSM 12094 / M7)</name>
    <name type="common">Methanococcus vulcanius</name>
    <dbReference type="NCBI Taxonomy" id="579137"/>
    <lineage>
        <taxon>Archaea</taxon>
        <taxon>Methanobacteriati</taxon>
        <taxon>Methanobacteriota</taxon>
        <taxon>Methanomada group</taxon>
        <taxon>Methanococci</taxon>
        <taxon>Methanococcales</taxon>
        <taxon>Methanocaldococcaceae</taxon>
        <taxon>Methanocaldococcus</taxon>
    </lineage>
</organism>
<evidence type="ECO:0000256" key="3">
    <source>
        <dbReference type="SAM" id="Phobius"/>
    </source>
</evidence>
<dbReference type="HOGENOM" id="CLU_038371_1_0_2"/>
<accession>C9RED8</accession>
<keyword evidence="2 4" id="KW-0808">Transferase</keyword>
<protein>
    <submittedName>
        <fullName evidence="4">Glycosyl transferase family protein</fullName>
    </submittedName>
</protein>
<keyword evidence="3" id="KW-0812">Transmembrane</keyword>
<dbReference type="KEGG" id="mvu:Metvu_0071"/>
<keyword evidence="3" id="KW-0472">Membrane</keyword>
<dbReference type="InterPro" id="IPR002201">
    <property type="entry name" value="Glyco_trans_9"/>
</dbReference>
<evidence type="ECO:0000313" key="4">
    <source>
        <dbReference type="EMBL" id="ACX71940.1"/>
    </source>
</evidence>
<dbReference type="OrthoDB" id="376628at2157"/>